<name>A0A0G0NFA2_9BACT</name>
<dbReference type="Proteomes" id="UP000034048">
    <property type="component" value="Unassembled WGS sequence"/>
</dbReference>
<protein>
    <submittedName>
        <fullName evidence="2">Uncharacterized protein</fullName>
    </submittedName>
</protein>
<dbReference type="EMBL" id="LBWS01000017">
    <property type="protein sequence ID" value="KKR14819.1"/>
    <property type="molecule type" value="Genomic_DNA"/>
</dbReference>
<proteinExistence type="predicted"/>
<evidence type="ECO:0000313" key="3">
    <source>
        <dbReference type="Proteomes" id="UP000034048"/>
    </source>
</evidence>
<organism evidence="2 3">
    <name type="scientific">Candidatus Falkowbacteria bacterium GW2011_GWA2_39_24</name>
    <dbReference type="NCBI Taxonomy" id="1618634"/>
    <lineage>
        <taxon>Bacteria</taxon>
        <taxon>Candidatus Falkowiibacteriota</taxon>
    </lineage>
</organism>
<accession>A0A0G0NFA2</accession>
<keyword evidence="1" id="KW-1133">Transmembrane helix</keyword>
<keyword evidence="1" id="KW-0812">Transmembrane</keyword>
<sequence length="31" mass="3503">MNFTKFIKSKTVVIAALVLVIAGGFFLFWQI</sequence>
<evidence type="ECO:0000313" key="2">
    <source>
        <dbReference type="EMBL" id="KKR14819.1"/>
    </source>
</evidence>
<dbReference type="AlphaFoldDB" id="A0A0G0NFA2"/>
<feature type="transmembrane region" description="Helical" evidence="1">
    <location>
        <begin position="12"/>
        <end position="29"/>
    </location>
</feature>
<comment type="caution">
    <text evidence="2">The sequence shown here is derived from an EMBL/GenBank/DDBJ whole genome shotgun (WGS) entry which is preliminary data.</text>
</comment>
<evidence type="ECO:0000256" key="1">
    <source>
        <dbReference type="SAM" id="Phobius"/>
    </source>
</evidence>
<gene>
    <name evidence="2" type="ORF">UT42_C0017G0012</name>
</gene>
<keyword evidence="1" id="KW-0472">Membrane</keyword>
<reference evidence="2 3" key="1">
    <citation type="journal article" date="2015" name="Nature">
        <title>rRNA introns, odd ribosomes, and small enigmatic genomes across a large radiation of phyla.</title>
        <authorList>
            <person name="Brown C.T."/>
            <person name="Hug L.A."/>
            <person name="Thomas B.C."/>
            <person name="Sharon I."/>
            <person name="Castelle C.J."/>
            <person name="Singh A."/>
            <person name="Wilkins M.J."/>
            <person name="Williams K.H."/>
            <person name="Banfield J.F."/>
        </authorList>
    </citation>
    <scope>NUCLEOTIDE SEQUENCE [LARGE SCALE GENOMIC DNA]</scope>
</reference>
<feature type="non-terminal residue" evidence="2">
    <location>
        <position position="31"/>
    </location>
</feature>